<dbReference type="EC" id="1.-.-.-" evidence="1"/>
<keyword evidence="1" id="KW-0560">Oxidoreductase</keyword>
<evidence type="ECO:0000313" key="1">
    <source>
        <dbReference type="EMBL" id="WWQ69523.1"/>
    </source>
</evidence>
<proteinExistence type="predicted"/>
<protein>
    <submittedName>
        <fullName evidence="1">Pyridoxamine 5'-phosphate oxidase family protein</fullName>
        <ecNumber evidence="1">1.-.-.-</ecNumber>
        <ecNumber evidence="1">1.4.3.5</ecNumber>
    </submittedName>
</protein>
<evidence type="ECO:0000313" key="2">
    <source>
        <dbReference type="Proteomes" id="UP001432251"/>
    </source>
</evidence>
<organism evidence="1 2">
    <name type="scientific">Streptomyces citrinus</name>
    <dbReference type="NCBI Taxonomy" id="3118173"/>
    <lineage>
        <taxon>Bacteria</taxon>
        <taxon>Bacillati</taxon>
        <taxon>Actinomycetota</taxon>
        <taxon>Actinomycetes</taxon>
        <taxon>Kitasatosporales</taxon>
        <taxon>Streptomycetaceae</taxon>
        <taxon>Streptomyces</taxon>
    </lineage>
</organism>
<name>A0ACD5AVT7_9ACTN</name>
<accession>A0ACD5AVT7</accession>
<dbReference type="EMBL" id="CP146023">
    <property type="protein sequence ID" value="WWQ69523.1"/>
    <property type="molecule type" value="Genomic_DNA"/>
</dbReference>
<dbReference type="Proteomes" id="UP001432251">
    <property type="component" value="Plasmid p1"/>
</dbReference>
<reference evidence="1" key="1">
    <citation type="journal article" date="2025" name="Int. J. Syst. Evol. Microbiol.">
        <title>Streptomyces citrinus sp. nov., with yellow diffusible pigment.</title>
        <authorList>
            <person name="He Y."/>
            <person name="Yang E."/>
            <person name="Xu J."/>
            <person name="Sun Y."/>
            <person name="Sun L."/>
        </authorList>
    </citation>
    <scope>NUCLEOTIDE SEQUENCE</scope>
    <source>
        <strain evidence="1">Q6</strain>
    </source>
</reference>
<keyword evidence="2" id="KW-1185">Reference proteome</keyword>
<sequence>MPLDSALAKIVDAYRTCEFATLARDGTPITWPTAPLRRDDDTFLVTTSIAFAQKALNVRRDSRVALLFSEPTGSGWDGAEQVFISGTAICPEEIVTSPSGDEAYWSMLFDRQPDSRHYVDLPTRWLMDWYYLRLLITITPTAVTVRPPLSVQSADRHSAVDVRLPLPGADILARFPTAVLGARDACGAPLLMRTPVQTTPEGFLVETAADCEVVAGPASLLVHRHDDRLAGLYNALVRGELRRSGDDDGWLLVPHRVVEPSAGGARTLRNARRATSAYLRKRNLRQPRVDWPALKALAAASGARAGAS</sequence>
<gene>
    <name evidence="1" type="ORF">V2W30_40860</name>
</gene>
<geneLocation type="plasmid" evidence="1 2">
    <name>p1</name>
</geneLocation>
<dbReference type="EC" id="1.4.3.5" evidence="1"/>
<keyword evidence="1" id="KW-0614">Plasmid</keyword>